<dbReference type="AlphaFoldDB" id="A0A8T9C616"/>
<sequence length="596" mass="66452">MGIPHLTRHLRPYAVSESLSGREIVIDGPGFAYHVYNICLSGRTEKNQFETAISYEQIGVFALAWLNTLRKGKVTIRTIYFDGSLPPSKREVRIDRLVRNTKQLLQYHQAHPTPCQILPKKEDHDLRNLFARSSVRPALKCLPAPPFLVPAVLEALRASGDFQAVTEVIPGEADEYCAQSVKVNGGVILTGDSDLLLHDLGAEGAVLFFNDVEVGSNDVPTGQVFHPLKIADRIGLKAMYDLHSLAFEMTMNPTLSLPQILVKSTTFEAVNAYTLKFAQFQRDYVSHTAAPSYRPNDLTTLEVLRTLDPRISEFVLQYSSIAKVAGQPQEYTISDAAHIFIPFLLDCPTRTNSWEMSMGIRQLAYGLVSLIVPKSERKATIFEHKRQEGKSGGRELSLPEVPQIQEACSDLVDLLSSKLPSKLLNTADMSQPDIWTAAAIYQDVEWSHYNSKACVSQLATQQPTSADPRKLTWDAVHLHAQIQGSHYSFRILQQITALVTSRKANYNLPPQLLELQKILQTLPPLSSIPDITQAPSLLIKIREHGMLDAAQTILGIPLPELRVNKAEKAEKKRKRGKETVTEQVQPTNPYELLGVE</sequence>
<dbReference type="Proteomes" id="UP000469558">
    <property type="component" value="Unassembled WGS sequence"/>
</dbReference>
<feature type="domain" description="Asteroid" evidence="3">
    <location>
        <begin position="145"/>
        <end position="397"/>
    </location>
</feature>
<dbReference type="Gene3D" id="3.40.50.1010">
    <property type="entry name" value="5'-nuclease"/>
    <property type="match status" value="1"/>
</dbReference>
<organism evidence="4 5">
    <name type="scientific">Lachnellula suecica</name>
    <dbReference type="NCBI Taxonomy" id="602035"/>
    <lineage>
        <taxon>Eukaryota</taxon>
        <taxon>Fungi</taxon>
        <taxon>Dikarya</taxon>
        <taxon>Ascomycota</taxon>
        <taxon>Pezizomycotina</taxon>
        <taxon>Leotiomycetes</taxon>
        <taxon>Helotiales</taxon>
        <taxon>Lachnaceae</taxon>
        <taxon>Lachnellula</taxon>
    </lineage>
</organism>
<comment type="similarity">
    <text evidence="1">Belongs to the asteroid family.</text>
</comment>
<dbReference type="EMBL" id="QGMK01000550">
    <property type="protein sequence ID" value="TVY81101.1"/>
    <property type="molecule type" value="Genomic_DNA"/>
</dbReference>
<accession>A0A8T9C616</accession>
<protein>
    <recommendedName>
        <fullName evidence="3">Asteroid domain-containing protein</fullName>
    </recommendedName>
</protein>
<dbReference type="SUPFAM" id="SSF88723">
    <property type="entry name" value="PIN domain-like"/>
    <property type="match status" value="1"/>
</dbReference>
<dbReference type="InterPro" id="IPR029060">
    <property type="entry name" value="PIN-like_dom_sf"/>
</dbReference>
<evidence type="ECO:0000256" key="2">
    <source>
        <dbReference type="SAM" id="MobiDB-lite"/>
    </source>
</evidence>
<evidence type="ECO:0000259" key="3">
    <source>
        <dbReference type="Pfam" id="PF12813"/>
    </source>
</evidence>
<dbReference type="InterPro" id="IPR039436">
    <property type="entry name" value="Asteroid_dom"/>
</dbReference>
<evidence type="ECO:0000313" key="5">
    <source>
        <dbReference type="Proteomes" id="UP000469558"/>
    </source>
</evidence>
<keyword evidence="5" id="KW-1185">Reference proteome</keyword>
<reference evidence="4 5" key="1">
    <citation type="submission" date="2018-05" db="EMBL/GenBank/DDBJ databases">
        <title>Genome sequencing and assembly of the regulated plant pathogen Lachnellula willkommii and related sister species for the development of diagnostic species identification markers.</title>
        <authorList>
            <person name="Giroux E."/>
            <person name="Bilodeau G."/>
        </authorList>
    </citation>
    <scope>NUCLEOTIDE SEQUENCE [LARGE SCALE GENOMIC DNA]</scope>
    <source>
        <strain evidence="4 5">CBS 268.59</strain>
    </source>
</reference>
<feature type="region of interest" description="Disordered" evidence="2">
    <location>
        <begin position="567"/>
        <end position="596"/>
    </location>
</feature>
<dbReference type="OrthoDB" id="5297549at2759"/>
<evidence type="ECO:0000256" key="1">
    <source>
        <dbReference type="ARBA" id="ARBA00007398"/>
    </source>
</evidence>
<comment type="caution">
    <text evidence="4">The sequence shown here is derived from an EMBL/GenBank/DDBJ whole genome shotgun (WGS) entry which is preliminary data.</text>
</comment>
<name>A0A8T9C616_9HELO</name>
<dbReference type="Pfam" id="PF12813">
    <property type="entry name" value="XPG_I_2"/>
    <property type="match status" value="1"/>
</dbReference>
<proteinExistence type="inferred from homology"/>
<gene>
    <name evidence="4" type="ORF">LSUE1_G005687</name>
</gene>
<dbReference type="PANTHER" id="PTHR15665">
    <property type="entry name" value="ASTEROID PROTEIN"/>
    <property type="match status" value="1"/>
</dbReference>
<evidence type="ECO:0000313" key="4">
    <source>
        <dbReference type="EMBL" id="TVY81101.1"/>
    </source>
</evidence>
<dbReference type="PANTHER" id="PTHR15665:SF1">
    <property type="entry name" value="PROTEIN ASTEROID HOMOLOG 1"/>
    <property type="match status" value="1"/>
</dbReference>
<dbReference type="InterPro" id="IPR026832">
    <property type="entry name" value="Asteroid"/>
</dbReference>